<comment type="similarity">
    <text evidence="2">Belongs to the GTP-binding SRP family.</text>
</comment>
<dbReference type="EMBL" id="UINC01002214">
    <property type="protein sequence ID" value="SUZ94211.1"/>
    <property type="molecule type" value="Genomic_DNA"/>
</dbReference>
<dbReference type="GO" id="GO:0005047">
    <property type="term" value="F:signal recognition particle binding"/>
    <property type="evidence" value="ECO:0007669"/>
    <property type="project" value="TreeGrafter"/>
</dbReference>
<keyword evidence="5" id="KW-1003">Cell membrane</keyword>
<dbReference type="SMART" id="SM00382">
    <property type="entry name" value="AAA"/>
    <property type="match status" value="1"/>
</dbReference>
<dbReference type="Pfam" id="PF00448">
    <property type="entry name" value="SRP54"/>
    <property type="match status" value="1"/>
</dbReference>
<dbReference type="PANTHER" id="PTHR43134:SF3">
    <property type="entry name" value="FLAGELLAR BIOSYNTHESIS PROTEIN FLHF"/>
    <property type="match status" value="1"/>
</dbReference>
<evidence type="ECO:0000256" key="4">
    <source>
        <dbReference type="ARBA" id="ARBA00022448"/>
    </source>
</evidence>
<evidence type="ECO:0000256" key="5">
    <source>
        <dbReference type="ARBA" id="ARBA00022475"/>
    </source>
</evidence>
<evidence type="ECO:0000256" key="12">
    <source>
        <dbReference type="ARBA" id="ARBA00025337"/>
    </source>
</evidence>
<evidence type="ECO:0000259" key="15">
    <source>
        <dbReference type="SMART" id="SM00962"/>
    </source>
</evidence>
<dbReference type="GO" id="GO:0006614">
    <property type="term" value="P:SRP-dependent cotranslational protein targeting to membrane"/>
    <property type="evidence" value="ECO:0007669"/>
    <property type="project" value="InterPro"/>
</dbReference>
<dbReference type="SUPFAM" id="SSF52540">
    <property type="entry name" value="P-loop containing nucleoside triphosphate hydrolases"/>
    <property type="match status" value="1"/>
</dbReference>
<dbReference type="GO" id="GO:0005525">
    <property type="term" value="F:GTP binding"/>
    <property type="evidence" value="ECO:0007669"/>
    <property type="project" value="UniProtKB-KW"/>
</dbReference>
<evidence type="ECO:0000256" key="9">
    <source>
        <dbReference type="ARBA" id="ARBA00023134"/>
    </source>
</evidence>
<keyword evidence="10" id="KW-0472">Membrane</keyword>
<proteinExistence type="inferred from homology"/>
<dbReference type="Gene3D" id="3.40.50.300">
    <property type="entry name" value="P-loop containing nucleotide triphosphate hydrolases"/>
    <property type="match status" value="1"/>
</dbReference>
<comment type="function">
    <text evidence="12">Necessary for flagellar biosynthesis. May be involved in translocation of the flagellum.</text>
</comment>
<organism evidence="16">
    <name type="scientific">marine metagenome</name>
    <dbReference type="NCBI Taxonomy" id="408172"/>
    <lineage>
        <taxon>unclassified sequences</taxon>
        <taxon>metagenomes</taxon>
        <taxon>ecological metagenomes</taxon>
    </lineage>
</organism>
<reference evidence="16" key="1">
    <citation type="submission" date="2018-05" db="EMBL/GenBank/DDBJ databases">
        <authorList>
            <person name="Lanie J.A."/>
            <person name="Ng W.-L."/>
            <person name="Kazmierczak K.M."/>
            <person name="Andrzejewski T.M."/>
            <person name="Davidsen T.M."/>
            <person name="Wayne K.J."/>
            <person name="Tettelin H."/>
            <person name="Glass J.I."/>
            <person name="Rusch D."/>
            <person name="Podicherti R."/>
            <person name="Tsui H.-C.T."/>
            <person name="Winkler M.E."/>
        </authorList>
    </citation>
    <scope>NUCLEOTIDE SEQUENCE</scope>
</reference>
<keyword evidence="8" id="KW-0653">Protein transport</keyword>
<protein>
    <recommendedName>
        <fullName evidence="3">Flagellar biosynthesis protein FlhF</fullName>
    </recommendedName>
    <alternativeName>
        <fullName evidence="13">Flagella-associated GTP-binding protein</fullName>
    </alternativeName>
</protein>
<sequence>MLMKIIKITRGMEGLKSPQKIVALLGPTGVGKTTTVAKIASEQMLKYKRKVALISVDTNHSSAAEQIRSFAKKIKVPFSVVKYKAEMNRIIDSYESYDSIIIDTDGCSQRNEKQLYEMREIFDERGRIHNALVLSATSKDSDMSEVTRKFGCMPIDSIIFTKLDESASYGSLFNHAIRFKKPLSYLTVGQKVPEDIEVASKERMVDLLLNISGT</sequence>
<evidence type="ECO:0000256" key="2">
    <source>
        <dbReference type="ARBA" id="ARBA00008531"/>
    </source>
</evidence>
<dbReference type="InterPro" id="IPR000897">
    <property type="entry name" value="SRP54_GTPase_dom"/>
</dbReference>
<evidence type="ECO:0000256" key="10">
    <source>
        <dbReference type="ARBA" id="ARBA00023136"/>
    </source>
</evidence>
<keyword evidence="4" id="KW-0813">Transport</keyword>
<dbReference type="CDD" id="cd17873">
    <property type="entry name" value="FlhF"/>
    <property type="match status" value="1"/>
</dbReference>
<evidence type="ECO:0000256" key="8">
    <source>
        <dbReference type="ARBA" id="ARBA00022927"/>
    </source>
</evidence>
<feature type="domain" description="AAA+ ATPase" evidence="14">
    <location>
        <begin position="18"/>
        <end position="183"/>
    </location>
</feature>
<evidence type="ECO:0000256" key="6">
    <source>
        <dbReference type="ARBA" id="ARBA00022741"/>
    </source>
</evidence>
<dbReference type="AlphaFoldDB" id="A0A381RSU4"/>
<feature type="domain" description="SRP54-type proteins GTP-binding" evidence="15">
    <location>
        <begin position="19"/>
        <end position="210"/>
    </location>
</feature>
<dbReference type="GO" id="GO:0044781">
    <property type="term" value="P:bacterial-type flagellum organization"/>
    <property type="evidence" value="ECO:0007669"/>
    <property type="project" value="UniProtKB-KW"/>
</dbReference>
<keyword evidence="7" id="KW-1005">Bacterial flagellum biogenesis</keyword>
<name>A0A381RSU4_9ZZZZ</name>
<dbReference type="GO" id="GO:0015031">
    <property type="term" value="P:protein transport"/>
    <property type="evidence" value="ECO:0007669"/>
    <property type="project" value="UniProtKB-KW"/>
</dbReference>
<evidence type="ECO:0000256" key="3">
    <source>
        <dbReference type="ARBA" id="ARBA00014919"/>
    </source>
</evidence>
<evidence type="ECO:0000256" key="11">
    <source>
        <dbReference type="ARBA" id="ARBA00023225"/>
    </source>
</evidence>
<gene>
    <name evidence="16" type="ORF">METZ01_LOCUS47065</name>
</gene>
<dbReference type="PANTHER" id="PTHR43134">
    <property type="entry name" value="SIGNAL RECOGNITION PARTICLE RECEPTOR SUBUNIT ALPHA"/>
    <property type="match status" value="1"/>
</dbReference>
<keyword evidence="6" id="KW-0547">Nucleotide-binding</keyword>
<evidence type="ECO:0000313" key="16">
    <source>
        <dbReference type="EMBL" id="SUZ94211.1"/>
    </source>
</evidence>
<dbReference type="GO" id="GO:0003924">
    <property type="term" value="F:GTPase activity"/>
    <property type="evidence" value="ECO:0007669"/>
    <property type="project" value="InterPro"/>
</dbReference>
<dbReference type="InterPro" id="IPR047040">
    <property type="entry name" value="FlhF__GTPase_dom"/>
</dbReference>
<keyword evidence="9" id="KW-0342">GTP-binding</keyword>
<accession>A0A381RSU4</accession>
<evidence type="ECO:0000256" key="7">
    <source>
        <dbReference type="ARBA" id="ARBA00022795"/>
    </source>
</evidence>
<keyword evidence="11" id="KW-1006">Bacterial flagellum protein export</keyword>
<evidence type="ECO:0000256" key="13">
    <source>
        <dbReference type="ARBA" id="ARBA00030866"/>
    </source>
</evidence>
<dbReference type="GO" id="GO:0005886">
    <property type="term" value="C:plasma membrane"/>
    <property type="evidence" value="ECO:0007669"/>
    <property type="project" value="UniProtKB-SubCell"/>
</dbReference>
<dbReference type="FunFam" id="3.40.50.300:FF:000695">
    <property type="entry name" value="Flagellar biosynthesis regulator FlhF"/>
    <property type="match status" value="1"/>
</dbReference>
<evidence type="ECO:0000259" key="14">
    <source>
        <dbReference type="SMART" id="SM00382"/>
    </source>
</evidence>
<dbReference type="SMART" id="SM00962">
    <property type="entry name" value="SRP54"/>
    <property type="match status" value="1"/>
</dbReference>
<comment type="subcellular location">
    <subcellularLocation>
        <location evidence="1">Cell membrane</location>
        <topology evidence="1">Peripheral membrane protein</topology>
        <orientation evidence="1">Cytoplasmic side</orientation>
    </subcellularLocation>
</comment>
<evidence type="ECO:0000256" key="1">
    <source>
        <dbReference type="ARBA" id="ARBA00004413"/>
    </source>
</evidence>
<dbReference type="InterPro" id="IPR027417">
    <property type="entry name" value="P-loop_NTPase"/>
</dbReference>
<dbReference type="InterPro" id="IPR003593">
    <property type="entry name" value="AAA+_ATPase"/>
</dbReference>